<dbReference type="RefSeq" id="WP_083490444.1">
    <property type="nucleotide sequence ID" value="NZ_LKHP01000031.1"/>
</dbReference>
<proteinExistence type="predicted"/>
<dbReference type="Proteomes" id="UP000052015">
    <property type="component" value="Unassembled WGS sequence"/>
</dbReference>
<dbReference type="OrthoDB" id="9810303at2"/>
<sequence>MMNALIIMSKAPIPGLAKTRLKCILSDDECANLQIAMLKDLFLTTEKLKNHLDIFLFYTPNEYFDLMKKLSPDYIKLYPQQGETIGDRMYNSAEFILQKYDKVLIIGSDVPEITSEVILDSFDKLKRYDIVIGPTYDGGYYLIGLKKIKKQIFNNEIRWGCESVFESTLNYIKECSLSYELVPKCYDIDTKEDLIEFFKRNSKYLMAKNTYKFILSIGGKNGKKFNDK</sequence>
<gene>
    <name evidence="1" type="primary">cofC</name>
    <name evidence="1" type="ORF">ABG79_02420</name>
</gene>
<dbReference type="PANTHER" id="PTHR36529">
    <property type="entry name" value="SLL1095 PROTEIN"/>
    <property type="match status" value="1"/>
</dbReference>
<dbReference type="InterPro" id="IPR018641">
    <property type="entry name" value="Trfase_1_rSAM/seldom-assoc"/>
</dbReference>
<keyword evidence="2" id="KW-1185">Reference proteome</keyword>
<evidence type="ECO:0000313" key="2">
    <source>
        <dbReference type="Proteomes" id="UP000052015"/>
    </source>
</evidence>
<dbReference type="SUPFAM" id="SSF53448">
    <property type="entry name" value="Nucleotide-diphospho-sugar transferases"/>
    <property type="match status" value="1"/>
</dbReference>
<protein>
    <submittedName>
        <fullName evidence="1">2-phospho-L-lactate guanylyltransferase</fullName>
        <ecNumber evidence="1">2.7.7.68</ecNumber>
    </submittedName>
</protein>
<dbReference type="GO" id="GO:0043814">
    <property type="term" value="F:phospholactate guanylyltransferase activity"/>
    <property type="evidence" value="ECO:0007669"/>
    <property type="project" value="UniProtKB-EC"/>
</dbReference>
<dbReference type="Pfam" id="PF09837">
    <property type="entry name" value="DUF2064"/>
    <property type="match status" value="1"/>
</dbReference>
<accession>A0A0R3JYZ9</accession>
<evidence type="ECO:0000313" key="1">
    <source>
        <dbReference type="EMBL" id="KRQ85797.1"/>
    </source>
</evidence>
<dbReference type="EC" id="2.7.7.68" evidence="1"/>
<dbReference type="EMBL" id="LKHP01000031">
    <property type="protein sequence ID" value="KRQ85797.1"/>
    <property type="molecule type" value="Genomic_DNA"/>
</dbReference>
<keyword evidence="1" id="KW-0548">Nucleotidyltransferase</keyword>
<name>A0A0R3JYZ9_CALMK</name>
<dbReference type="Gene3D" id="3.90.550.10">
    <property type="entry name" value="Spore Coat Polysaccharide Biosynthesis Protein SpsA, Chain A"/>
    <property type="match status" value="1"/>
</dbReference>
<dbReference type="InterPro" id="IPR029044">
    <property type="entry name" value="Nucleotide-diphossugar_trans"/>
</dbReference>
<organism evidence="1 2">
    <name type="scientific">Caloramator mitchellensis</name>
    <dbReference type="NCBI Taxonomy" id="908809"/>
    <lineage>
        <taxon>Bacteria</taxon>
        <taxon>Bacillati</taxon>
        <taxon>Bacillota</taxon>
        <taxon>Clostridia</taxon>
        <taxon>Eubacteriales</taxon>
        <taxon>Clostridiaceae</taxon>
        <taxon>Caloramator</taxon>
    </lineage>
</organism>
<comment type="caution">
    <text evidence="1">The sequence shown here is derived from an EMBL/GenBank/DDBJ whole genome shotgun (WGS) entry which is preliminary data.</text>
</comment>
<dbReference type="STRING" id="908809.ABG79_02420"/>
<keyword evidence="1" id="KW-0808">Transferase</keyword>
<reference evidence="1 2" key="1">
    <citation type="submission" date="2015-09" db="EMBL/GenBank/DDBJ databases">
        <title>Draft genome sequence of a Caloramator mitchellensis, a moderate thermophile from the Great Artesian Basin of Australia.</title>
        <authorList>
            <person name="Patel B.K."/>
        </authorList>
    </citation>
    <scope>NUCLEOTIDE SEQUENCE [LARGE SCALE GENOMIC DNA]</scope>
    <source>
        <strain evidence="1 2">VF08</strain>
    </source>
</reference>
<dbReference type="NCBIfam" id="TIGR04282">
    <property type="entry name" value="glyco_like_cofC"/>
    <property type="match status" value="1"/>
</dbReference>
<dbReference type="PANTHER" id="PTHR36529:SF1">
    <property type="entry name" value="GLYCOSYLTRANSFERASE"/>
    <property type="match status" value="1"/>
</dbReference>
<dbReference type="AlphaFoldDB" id="A0A0R3JYZ9"/>